<proteinExistence type="predicted"/>
<dbReference type="RefSeq" id="WP_034818058.1">
    <property type="nucleotide sequence ID" value="NZ_JANIEK010000098.1"/>
</dbReference>
<keyword evidence="1" id="KW-0472">Membrane</keyword>
<protein>
    <submittedName>
        <fullName evidence="2">Alkaline shock response membrane anchor protein AmaP</fullName>
    </submittedName>
</protein>
<dbReference type="NCBIfam" id="NF033218">
    <property type="entry name" value="anchor_AmaP"/>
    <property type="match status" value="1"/>
</dbReference>
<feature type="transmembrane region" description="Helical" evidence="1">
    <location>
        <begin position="7"/>
        <end position="25"/>
    </location>
</feature>
<reference evidence="2 3" key="1">
    <citation type="submission" date="2022-07" db="EMBL/GenBank/DDBJ databases">
        <title>Genomic and pangenome structural analysis of the polyextremophile Exiguobacterium.</title>
        <authorList>
            <person name="Shen L."/>
        </authorList>
    </citation>
    <scope>NUCLEOTIDE SEQUENCE [LARGE SCALE GENOMIC DNA]</scope>
    <source>
        <strain evidence="2 3">12_1</strain>
    </source>
</reference>
<keyword evidence="1" id="KW-0812">Transmembrane</keyword>
<sequence>MNGFNRALLVLTGVIGLLSVAILLLGVYDVPQIQTYTDQWQNQDWYIYTILAIGIFLAVIFLLMLMTGLAAKSKPRRYTIQTNEGRITVSKDTIEKTVYESLKQFQGLRSPNVNVDIDSKREHVRVHIDCAVFNREKLPTLGKEIQSHVKARIESLMEVPVADVSLNIHDTLRKTSERVV</sequence>
<evidence type="ECO:0000313" key="2">
    <source>
        <dbReference type="EMBL" id="MCT4796728.1"/>
    </source>
</evidence>
<name>A0ABT2L0S0_9BACL</name>
<organism evidence="2 3">
    <name type="scientific">Exiguobacterium alkaliphilum</name>
    <dbReference type="NCBI Taxonomy" id="1428684"/>
    <lineage>
        <taxon>Bacteria</taxon>
        <taxon>Bacillati</taxon>
        <taxon>Bacillota</taxon>
        <taxon>Bacilli</taxon>
        <taxon>Bacillales</taxon>
        <taxon>Bacillales Family XII. Incertae Sedis</taxon>
        <taxon>Exiguobacterium</taxon>
    </lineage>
</organism>
<evidence type="ECO:0000256" key="1">
    <source>
        <dbReference type="SAM" id="Phobius"/>
    </source>
</evidence>
<keyword evidence="3" id="KW-1185">Reference proteome</keyword>
<comment type="caution">
    <text evidence="2">The sequence shown here is derived from an EMBL/GenBank/DDBJ whole genome shotgun (WGS) entry which is preliminary data.</text>
</comment>
<dbReference type="Proteomes" id="UP001206821">
    <property type="component" value="Unassembled WGS sequence"/>
</dbReference>
<accession>A0ABT2L0S0</accession>
<keyword evidence="1" id="KW-1133">Transmembrane helix</keyword>
<evidence type="ECO:0000313" key="3">
    <source>
        <dbReference type="Proteomes" id="UP001206821"/>
    </source>
</evidence>
<dbReference type="EMBL" id="JANIEK010000098">
    <property type="protein sequence ID" value="MCT4796728.1"/>
    <property type="molecule type" value="Genomic_DNA"/>
</dbReference>
<gene>
    <name evidence="2" type="primary">amaP</name>
    <name evidence="2" type="ORF">NQG31_14355</name>
</gene>
<feature type="transmembrane region" description="Helical" evidence="1">
    <location>
        <begin position="45"/>
        <end position="71"/>
    </location>
</feature>